<gene>
    <name evidence="3" type="ORF">J437_LFUL019001</name>
</gene>
<feature type="domain" description="PiggyBac transposable element-derived protein" evidence="2">
    <location>
        <begin position="39"/>
        <end position="125"/>
    </location>
</feature>
<dbReference type="OrthoDB" id="118105at2759"/>
<feature type="region of interest" description="Disordered" evidence="1">
    <location>
        <begin position="118"/>
        <end position="164"/>
    </location>
</feature>
<keyword evidence="4" id="KW-1185">Reference proteome</keyword>
<dbReference type="EMBL" id="KZ310085">
    <property type="protein sequence ID" value="KAG8239826.1"/>
    <property type="molecule type" value="Genomic_DNA"/>
</dbReference>
<feature type="compositionally biased region" description="Basic and acidic residues" evidence="1">
    <location>
        <begin position="118"/>
        <end position="141"/>
    </location>
</feature>
<organism evidence="3 4">
    <name type="scientific">Ladona fulva</name>
    <name type="common">Scarce chaser dragonfly</name>
    <name type="synonym">Libellula fulva</name>
    <dbReference type="NCBI Taxonomy" id="123851"/>
    <lineage>
        <taxon>Eukaryota</taxon>
        <taxon>Metazoa</taxon>
        <taxon>Ecdysozoa</taxon>
        <taxon>Arthropoda</taxon>
        <taxon>Hexapoda</taxon>
        <taxon>Insecta</taxon>
        <taxon>Pterygota</taxon>
        <taxon>Palaeoptera</taxon>
        <taxon>Odonata</taxon>
        <taxon>Epiprocta</taxon>
        <taxon>Anisoptera</taxon>
        <taxon>Libelluloidea</taxon>
        <taxon>Libellulidae</taxon>
        <taxon>Ladona</taxon>
    </lineage>
</organism>
<feature type="compositionally biased region" description="Basic and acidic residues" evidence="1">
    <location>
        <begin position="152"/>
        <end position="164"/>
    </location>
</feature>
<protein>
    <recommendedName>
        <fullName evidence="2">PiggyBac transposable element-derived protein domain-containing protein</fullName>
    </recommendedName>
</protein>
<accession>A0A8K0PAB2</accession>
<name>A0A8K0PAB2_LADFU</name>
<evidence type="ECO:0000313" key="3">
    <source>
        <dbReference type="EMBL" id="KAG8239826.1"/>
    </source>
</evidence>
<sequence length="164" mass="19323">MWKETTIAEMKVFIGELFLMAIIRVNRINECWRLSERHSSDPIFRIRQMITYFNKKILELINPSRELTIDESMVLWCGHLAIRQYISTRRHKYGMKLFVLAEPNGLVQKIHLYGGSKDEEVGGREHSFKVVKKDDGGERGPSKKQNTVHRNFYAEKERDPNRNS</sequence>
<dbReference type="Pfam" id="PF13843">
    <property type="entry name" value="DDE_Tnp_1_7"/>
    <property type="match status" value="1"/>
</dbReference>
<evidence type="ECO:0000256" key="1">
    <source>
        <dbReference type="SAM" id="MobiDB-lite"/>
    </source>
</evidence>
<dbReference type="InterPro" id="IPR029526">
    <property type="entry name" value="PGBD"/>
</dbReference>
<evidence type="ECO:0000259" key="2">
    <source>
        <dbReference type="Pfam" id="PF13843"/>
    </source>
</evidence>
<dbReference type="PANTHER" id="PTHR46599:SF3">
    <property type="entry name" value="PIGGYBAC TRANSPOSABLE ELEMENT-DERIVED PROTEIN 4"/>
    <property type="match status" value="1"/>
</dbReference>
<reference evidence="3" key="2">
    <citation type="submission" date="2017-10" db="EMBL/GenBank/DDBJ databases">
        <title>Ladona fulva Genome sequencing and assembly.</title>
        <authorList>
            <person name="Murali S."/>
            <person name="Richards S."/>
            <person name="Bandaranaike D."/>
            <person name="Bellair M."/>
            <person name="Blankenburg K."/>
            <person name="Chao H."/>
            <person name="Dinh H."/>
            <person name="Doddapaneni H."/>
            <person name="Dugan-Rocha S."/>
            <person name="Elkadiri S."/>
            <person name="Gnanaolivu R."/>
            <person name="Hernandez B."/>
            <person name="Skinner E."/>
            <person name="Javaid M."/>
            <person name="Lee S."/>
            <person name="Li M."/>
            <person name="Ming W."/>
            <person name="Munidasa M."/>
            <person name="Muniz J."/>
            <person name="Nguyen L."/>
            <person name="Hughes D."/>
            <person name="Osuji N."/>
            <person name="Pu L.-L."/>
            <person name="Puazo M."/>
            <person name="Qu C."/>
            <person name="Quiroz J."/>
            <person name="Raj R."/>
            <person name="Weissenberger G."/>
            <person name="Xin Y."/>
            <person name="Zou X."/>
            <person name="Han Y."/>
            <person name="Worley K."/>
            <person name="Muzny D."/>
            <person name="Gibbs R."/>
        </authorList>
    </citation>
    <scope>NUCLEOTIDE SEQUENCE</scope>
    <source>
        <strain evidence="3">Sampled in the wild</strain>
    </source>
</reference>
<evidence type="ECO:0000313" key="4">
    <source>
        <dbReference type="Proteomes" id="UP000792457"/>
    </source>
</evidence>
<dbReference type="AlphaFoldDB" id="A0A8K0PAB2"/>
<reference evidence="3" key="1">
    <citation type="submission" date="2013-04" db="EMBL/GenBank/DDBJ databases">
        <authorList>
            <person name="Qu J."/>
            <person name="Murali S.C."/>
            <person name="Bandaranaike D."/>
            <person name="Bellair M."/>
            <person name="Blankenburg K."/>
            <person name="Chao H."/>
            <person name="Dinh H."/>
            <person name="Doddapaneni H."/>
            <person name="Downs B."/>
            <person name="Dugan-Rocha S."/>
            <person name="Elkadiri S."/>
            <person name="Gnanaolivu R.D."/>
            <person name="Hernandez B."/>
            <person name="Javaid M."/>
            <person name="Jayaseelan J.C."/>
            <person name="Lee S."/>
            <person name="Li M."/>
            <person name="Ming W."/>
            <person name="Munidasa M."/>
            <person name="Muniz J."/>
            <person name="Nguyen L."/>
            <person name="Ongeri F."/>
            <person name="Osuji N."/>
            <person name="Pu L.-L."/>
            <person name="Puazo M."/>
            <person name="Qu C."/>
            <person name="Quiroz J."/>
            <person name="Raj R."/>
            <person name="Weissenberger G."/>
            <person name="Xin Y."/>
            <person name="Zou X."/>
            <person name="Han Y."/>
            <person name="Richards S."/>
            <person name="Worley K."/>
            <person name="Muzny D."/>
            <person name="Gibbs R."/>
        </authorList>
    </citation>
    <scope>NUCLEOTIDE SEQUENCE</scope>
    <source>
        <strain evidence="3">Sampled in the wild</strain>
    </source>
</reference>
<dbReference type="Proteomes" id="UP000792457">
    <property type="component" value="Unassembled WGS sequence"/>
</dbReference>
<proteinExistence type="predicted"/>
<dbReference type="PANTHER" id="PTHR46599">
    <property type="entry name" value="PIGGYBAC TRANSPOSABLE ELEMENT-DERIVED PROTEIN 4"/>
    <property type="match status" value="1"/>
</dbReference>
<comment type="caution">
    <text evidence="3">The sequence shown here is derived from an EMBL/GenBank/DDBJ whole genome shotgun (WGS) entry which is preliminary data.</text>
</comment>